<keyword evidence="3 5" id="KW-0560">Oxidoreductase</keyword>
<accession>A0A0L8AJ84</accession>
<protein>
    <submittedName>
        <fullName evidence="5">Dihydropteridine reductase</fullName>
        <ecNumber evidence="5">1.5.1.34</ecNumber>
    </submittedName>
</protein>
<dbReference type="OrthoDB" id="9809288at2"/>
<dbReference type="PATRIC" id="fig|1566026.4.peg.979"/>
<dbReference type="GO" id="GO:0004155">
    <property type="term" value="F:6,7-dihydropteridine reductase activity"/>
    <property type="evidence" value="ECO:0007669"/>
    <property type="project" value="UniProtKB-EC"/>
</dbReference>
<comment type="caution">
    <text evidence="5">The sequence shown here is derived from an EMBL/GenBank/DDBJ whole genome shotgun (WGS) entry which is preliminary data.</text>
</comment>
<dbReference type="PANTHER" id="PTHR43673:SF10">
    <property type="entry name" value="NADH DEHYDROGENASE_NAD(P)H NITROREDUCTASE XCC3605-RELATED"/>
    <property type="match status" value="1"/>
</dbReference>
<evidence type="ECO:0000256" key="1">
    <source>
        <dbReference type="ARBA" id="ARBA00007118"/>
    </source>
</evidence>
<dbReference type="RefSeq" id="WP_053224243.1">
    <property type="nucleotide sequence ID" value="NZ_JSVA01000015.1"/>
</dbReference>
<dbReference type="InterPro" id="IPR029479">
    <property type="entry name" value="Nitroreductase"/>
</dbReference>
<dbReference type="InterPro" id="IPR033878">
    <property type="entry name" value="NfsB-like"/>
</dbReference>
<dbReference type="InterPro" id="IPR000415">
    <property type="entry name" value="Nitroreductase-like"/>
</dbReference>
<dbReference type="Pfam" id="PF00881">
    <property type="entry name" value="Nitroreductase"/>
    <property type="match status" value="1"/>
</dbReference>
<keyword evidence="2" id="KW-0521">NADP</keyword>
<keyword evidence="6" id="KW-1185">Reference proteome</keyword>
<evidence type="ECO:0000256" key="2">
    <source>
        <dbReference type="ARBA" id="ARBA00022857"/>
    </source>
</evidence>
<evidence type="ECO:0000256" key="3">
    <source>
        <dbReference type="ARBA" id="ARBA00023002"/>
    </source>
</evidence>
<dbReference type="EC" id="1.5.1.34" evidence="5"/>
<proteinExistence type="inferred from homology"/>
<gene>
    <name evidence="5" type="ORF">OB69_13385</name>
</gene>
<dbReference type="SUPFAM" id="SSF55469">
    <property type="entry name" value="FMN-dependent nitroreductase-like"/>
    <property type="match status" value="1"/>
</dbReference>
<evidence type="ECO:0000313" key="5">
    <source>
        <dbReference type="EMBL" id="KOF02220.1"/>
    </source>
</evidence>
<comment type="similarity">
    <text evidence="1">Belongs to the nitroreductase family.</text>
</comment>
<dbReference type="CDD" id="cd02149">
    <property type="entry name" value="NfsB-like"/>
    <property type="match status" value="1"/>
</dbReference>
<dbReference type="AlphaFoldDB" id="A0A0L8AJ84"/>
<feature type="domain" description="Nitroreductase" evidence="4">
    <location>
        <begin position="9"/>
        <end position="193"/>
    </location>
</feature>
<evidence type="ECO:0000313" key="6">
    <source>
        <dbReference type="Proteomes" id="UP000036908"/>
    </source>
</evidence>
<sequence length="218" mass="24964">MNITEILNRRYSTKEFDTTKTISDEDFEQVKALLRLSPSSTNLQPWHFIIANTKAGKERIAKGTQGFFQFNNSKVLDASHVIVFCSKIDADEEFLNRILEQEDKDGRFAQQSFKEQMRGGRKTFTDIHRYDLKDLQHWLEKQVYLNMGSLLLGVAELGIDAVPMEGVDVKTLDQEFGLREKGLTTLAVVALGYRKDTDFNATLPKSRLPEEEIITQLD</sequence>
<dbReference type="NCBIfam" id="NF008275">
    <property type="entry name" value="PRK11053.1"/>
    <property type="match status" value="1"/>
</dbReference>
<name>A0A0L8AJ84_9BACT</name>
<dbReference type="Proteomes" id="UP000036908">
    <property type="component" value="Unassembled WGS sequence"/>
</dbReference>
<reference evidence="6" key="1">
    <citation type="submission" date="2014-11" db="EMBL/GenBank/DDBJ databases">
        <title>Genome sequencing of Roseivirga sp. D-25.</title>
        <authorList>
            <person name="Selvaratnam C."/>
            <person name="Thevarajoo S."/>
            <person name="Goh K.M."/>
            <person name="Eee R."/>
            <person name="Chan K.-G."/>
            <person name="Chong C.S."/>
        </authorList>
    </citation>
    <scope>NUCLEOTIDE SEQUENCE [LARGE SCALE GENOMIC DNA]</scope>
    <source>
        <strain evidence="6">D-25</strain>
    </source>
</reference>
<dbReference type="EMBL" id="JSVA01000015">
    <property type="protein sequence ID" value="KOF02220.1"/>
    <property type="molecule type" value="Genomic_DNA"/>
</dbReference>
<evidence type="ECO:0000259" key="4">
    <source>
        <dbReference type="Pfam" id="PF00881"/>
    </source>
</evidence>
<organism evidence="5 6">
    <name type="scientific">Roseivirga seohaensis subsp. aquiponti</name>
    <dbReference type="NCBI Taxonomy" id="1566026"/>
    <lineage>
        <taxon>Bacteria</taxon>
        <taxon>Pseudomonadati</taxon>
        <taxon>Bacteroidota</taxon>
        <taxon>Cytophagia</taxon>
        <taxon>Cytophagales</taxon>
        <taxon>Roseivirgaceae</taxon>
        <taxon>Roseivirga</taxon>
    </lineage>
</organism>
<dbReference type="PANTHER" id="PTHR43673">
    <property type="entry name" value="NAD(P)H NITROREDUCTASE YDGI-RELATED"/>
    <property type="match status" value="1"/>
</dbReference>
<dbReference type="Gene3D" id="3.40.109.10">
    <property type="entry name" value="NADH Oxidase"/>
    <property type="match status" value="1"/>
</dbReference>